<reference evidence="1 2" key="1">
    <citation type="submission" date="2020-06" db="EMBL/GenBank/DDBJ databases">
        <title>Pseudomonas eucalypticola sp. nov., an endophyte of Eucalyptus dunnii leaves with biocontrol ability of eucalyptus leaf blight.</title>
        <authorList>
            <person name="Liu Y."/>
            <person name="Song Z."/>
            <person name="Zeng H."/>
            <person name="Lu M."/>
            <person name="Wang X."/>
            <person name="Lian X."/>
            <person name="Zhang Q."/>
        </authorList>
    </citation>
    <scope>NUCLEOTIDE SEQUENCE [LARGE SCALE GENOMIC DNA]</scope>
    <source>
        <strain evidence="1 2">NP-1</strain>
    </source>
</reference>
<dbReference type="EMBL" id="CP056030">
    <property type="protein sequence ID" value="QKZ02599.1"/>
    <property type="molecule type" value="Genomic_DNA"/>
</dbReference>
<dbReference type="AlphaFoldDB" id="A0A7D5D478"/>
<dbReference type="RefSeq" id="WP_176569650.1">
    <property type="nucleotide sequence ID" value="NZ_CP056030.1"/>
</dbReference>
<evidence type="ECO:0000313" key="1">
    <source>
        <dbReference type="EMBL" id="QKZ02599.1"/>
    </source>
</evidence>
<proteinExistence type="predicted"/>
<accession>A0A7D5D478</accession>
<sequence length="506" mass="57773">MDIEAELSSVFSQRSSGPFLFLGSGFSRRYIGLEDWEGLLSRFCLMGKPYPYYKSSANNHTPTSAQLIADEFHDLWWSHGNYEAKREALAHLINDRTSPLRLEICEHLKNKHLAEISPTILEEINALKECDVDGIITTNWDMFAESLFPDHTVYIGQKELLFSNTMNIGEIYKVHGCCSKADSLVLTDSDYHHYNNRNAYLASKLITIFVEHPVVFIGYSISDTNIRELLKSISLCIGKENIDKLRDNLIFIDRNEPAGGPTIETSYLQFDSIQIPVKVVKTKNYTPVYNAIAQFERKLPARVLRFCKERVYEIVKGQNPDKKIAVIDYDQVQNKNDIEVVFGLGVIGKVGETGYKGISIGDIFEDLISNNKNFDAKKLVDTTLSLLPSRTRFVPVFKYLRELGISSKAQYDRSGFKLDQLVNKKAEDFATASLLQAAKYSKTPFAEFLASATESEIFSMTPLLPLADSQVLGDYLRKNYEHLITCNNRYHFRRLMAYYDWKTYGF</sequence>
<gene>
    <name evidence="1" type="ORF">HWQ56_01825</name>
</gene>
<keyword evidence="2" id="KW-1185">Reference proteome</keyword>
<dbReference type="KEGG" id="pez:HWQ56_01825"/>
<organism evidence="1 2">
    <name type="scientific">Pseudomonas eucalypticola</name>
    <dbReference type="NCBI Taxonomy" id="2599595"/>
    <lineage>
        <taxon>Bacteria</taxon>
        <taxon>Pseudomonadati</taxon>
        <taxon>Pseudomonadota</taxon>
        <taxon>Gammaproteobacteria</taxon>
        <taxon>Pseudomonadales</taxon>
        <taxon>Pseudomonadaceae</taxon>
        <taxon>Pseudomonas</taxon>
    </lineage>
</organism>
<evidence type="ECO:0000313" key="2">
    <source>
        <dbReference type="Proteomes" id="UP000509568"/>
    </source>
</evidence>
<dbReference type="Proteomes" id="UP000509568">
    <property type="component" value="Chromosome"/>
</dbReference>
<protein>
    <submittedName>
        <fullName evidence="1">SIR2 family protein</fullName>
    </submittedName>
</protein>
<dbReference type="Pfam" id="PF13289">
    <property type="entry name" value="SIR2_2"/>
    <property type="match status" value="1"/>
</dbReference>
<name>A0A7D5D478_9PSED</name>